<name>A0ABN9UV71_9DINO</name>
<comment type="caution">
    <text evidence="3">The sequence shown here is derived from an EMBL/GenBank/DDBJ whole genome shotgun (WGS) entry which is preliminary data.</text>
</comment>
<organism evidence="3 4">
    <name type="scientific">Prorocentrum cordatum</name>
    <dbReference type="NCBI Taxonomy" id="2364126"/>
    <lineage>
        <taxon>Eukaryota</taxon>
        <taxon>Sar</taxon>
        <taxon>Alveolata</taxon>
        <taxon>Dinophyceae</taxon>
        <taxon>Prorocentrales</taxon>
        <taxon>Prorocentraceae</taxon>
        <taxon>Prorocentrum</taxon>
    </lineage>
</organism>
<reference evidence="3" key="1">
    <citation type="submission" date="2023-10" db="EMBL/GenBank/DDBJ databases">
        <authorList>
            <person name="Chen Y."/>
            <person name="Shah S."/>
            <person name="Dougan E. K."/>
            <person name="Thang M."/>
            <person name="Chan C."/>
        </authorList>
    </citation>
    <scope>NUCLEOTIDE SEQUENCE [LARGE SCALE GENOMIC DNA]</scope>
</reference>
<dbReference type="InterPro" id="IPR013103">
    <property type="entry name" value="RVT_2"/>
</dbReference>
<dbReference type="Pfam" id="PF07727">
    <property type="entry name" value="RVT_2"/>
    <property type="match status" value="1"/>
</dbReference>
<evidence type="ECO:0000256" key="1">
    <source>
        <dbReference type="SAM" id="Phobius"/>
    </source>
</evidence>
<keyword evidence="1" id="KW-0472">Membrane</keyword>
<dbReference type="CDD" id="cd09272">
    <property type="entry name" value="RNase_HI_RT_Ty1"/>
    <property type="match status" value="1"/>
</dbReference>
<keyword evidence="1" id="KW-1133">Transmembrane helix</keyword>
<keyword evidence="1" id="KW-0812">Transmembrane</keyword>
<evidence type="ECO:0000313" key="4">
    <source>
        <dbReference type="Proteomes" id="UP001189429"/>
    </source>
</evidence>
<dbReference type="PANTHER" id="PTHR11439:SF483">
    <property type="entry name" value="PEPTIDE SYNTHASE GLIP-LIKE, PUTATIVE (AFU_ORTHOLOGUE AFUA_3G12920)-RELATED"/>
    <property type="match status" value="1"/>
</dbReference>
<dbReference type="Proteomes" id="UP001189429">
    <property type="component" value="Unassembled WGS sequence"/>
</dbReference>
<protein>
    <recommendedName>
        <fullName evidence="2">Reverse transcriptase Ty1/copia-type domain-containing protein</fullName>
    </recommendedName>
</protein>
<feature type="transmembrane region" description="Helical" evidence="1">
    <location>
        <begin position="612"/>
        <end position="640"/>
    </location>
</feature>
<evidence type="ECO:0000313" key="3">
    <source>
        <dbReference type="EMBL" id="CAK0864016.1"/>
    </source>
</evidence>
<feature type="domain" description="Reverse transcriptase Ty1/copia-type" evidence="2">
    <location>
        <begin position="71"/>
        <end position="301"/>
    </location>
</feature>
<gene>
    <name evidence="3" type="ORF">PCOR1329_LOCUS52010</name>
</gene>
<accession>A0ABN9UV71</accession>
<proteinExistence type="predicted"/>
<keyword evidence="4" id="KW-1185">Reference proteome</keyword>
<evidence type="ECO:0000259" key="2">
    <source>
        <dbReference type="Pfam" id="PF07727"/>
    </source>
</evidence>
<dbReference type="PANTHER" id="PTHR11439">
    <property type="entry name" value="GAG-POL-RELATED RETROTRANSPOSON"/>
    <property type="match status" value="1"/>
</dbReference>
<dbReference type="EMBL" id="CAUYUJ010016323">
    <property type="protein sequence ID" value="CAK0864016.1"/>
    <property type="molecule type" value="Genomic_DNA"/>
</dbReference>
<sequence length="679" mass="75760">MGTVGGVDGFVMDEIDPMPVMDPEMDIDWHEGEYDVDLIKAGKCKEINTMQEFDVFEAVSPDEIDSTWTRLSTKWVYQEKGEEIRCRFAAREFKSMDPEREGLFTPASEPATGRLIDFKAVKRNQPTVIIDAVNAYFHADQDRPVAVAPPREWIEAEALKGNTTRTMWRMKRKLYGERDASRGFSDDMNRTLVSEMEFEQCPDQSCFYRRERDSVDLELHQDDIYATADDIKLQAFTTELGSKVKIKVSKLLKVGAKYQHLKGGRVRVEDGMFLTGNKKYADKIIELLNLGKAKSSPTPIVTKLLKEDSEHPLNAEETSLYRQCVGIARYMVNHVTEVTFAVHVLSKRLAAPTDNDTKRLKHLGRYLLGVRDHALFFPRAGEADILECYTDSDWAGDTIDRKSVSCGVLCCGGCTLLEYPRGQSSQALSSGEAEYYASVTAAAEAIHLQSAMGFLDMNVKIRIRIDSAAGKAVCHRVGVGRTRHLEVRTLWLQAKVRDKKLVVVKQAGETNLADVGTKALTSQRFPCLRAQLGRRPLAGADDMEESTAVRVNLVSDATSKMARVGAALVALLDSLGSVEADGECDVYGYETDKKETILKDTRLGTGVHLQGMMLIMAMIFMVIVACAVGGCVGWCVGYFMRPNRTEESKQMKEKVELSQRATKAKKGKRVDIFLASRES</sequence>